<dbReference type="AlphaFoldDB" id="A0A9Q0M4N5"/>
<sequence length="459" mass="52278">MQSTNAMIYFVLVLLFINLNVSVAIRSVTYNGIGTFTWNFYDPVYRPSAFLMLPQNPDKIDPSFHLFTRNNTEQYDVLDYKEQDSITHSHFNSSLPTKVVIHGFRDGEQIGYRWMKKMSDRMLERENVNVILVDWYAGSFGMYGQAMVNTQIVGAMLGNLISMLANSFGANNFHLIGDCLGVYVAGIATIFLGGKSSLVNRITSLDGSGPIYTLPGYNLLSNQPFIDAIHSDPSFFTYQQTCGTIDFWPLLQRTTMNNVRARDMYIDSLKKDIPQPKTFECENESSFKQGKCTDCGSNGEKCALLGPNAIDYKKFVDEISDENQKRKRFFMITNSVEPYLSKYQYIIKIKNNNLNWLSIFSIDSIKFYDSNGKVDHLILNTWMGLSNIPCVLSIMPNNLKKIKLIQNPHRYWMNLGKRIDVCVIDLTYPNMGMEGPSNVIKFCLSNDDGDMQTVVLNRC</sequence>
<keyword evidence="3" id="KW-0964">Secreted</keyword>
<comment type="subcellular location">
    <subcellularLocation>
        <location evidence="1">Secreted</location>
    </subcellularLocation>
</comment>
<feature type="domain" description="Lipase" evidence="6">
    <location>
        <begin position="256"/>
        <end position="339"/>
    </location>
</feature>
<evidence type="ECO:0000256" key="4">
    <source>
        <dbReference type="RuleBase" id="RU004262"/>
    </source>
</evidence>
<evidence type="ECO:0000313" key="7">
    <source>
        <dbReference type="EMBL" id="KAJ6219136.1"/>
    </source>
</evidence>
<keyword evidence="8" id="KW-1185">Reference proteome</keyword>
<dbReference type="PANTHER" id="PTHR11610:SF173">
    <property type="entry name" value="LIPASE DOMAIN-CONTAINING PROTEIN-RELATED"/>
    <property type="match status" value="1"/>
</dbReference>
<accession>A0A9Q0M4N5</accession>
<name>A0A9Q0M4N5_BLOTA</name>
<feature type="transmembrane region" description="Helical" evidence="5">
    <location>
        <begin position="6"/>
        <end position="25"/>
    </location>
</feature>
<dbReference type="InterPro" id="IPR000734">
    <property type="entry name" value="TAG_lipase"/>
</dbReference>
<keyword evidence="5" id="KW-1133">Transmembrane helix</keyword>
<protein>
    <recommendedName>
        <fullName evidence="6">Lipase domain-containing protein</fullName>
    </recommendedName>
</protein>
<proteinExistence type="inferred from homology"/>
<gene>
    <name evidence="7" type="ORF">RDWZM_004948</name>
</gene>
<dbReference type="PRINTS" id="PR00821">
    <property type="entry name" value="TAGLIPASE"/>
</dbReference>
<evidence type="ECO:0000313" key="8">
    <source>
        <dbReference type="Proteomes" id="UP001142055"/>
    </source>
</evidence>
<organism evidence="7 8">
    <name type="scientific">Blomia tropicalis</name>
    <name type="common">Mite</name>
    <dbReference type="NCBI Taxonomy" id="40697"/>
    <lineage>
        <taxon>Eukaryota</taxon>
        <taxon>Metazoa</taxon>
        <taxon>Ecdysozoa</taxon>
        <taxon>Arthropoda</taxon>
        <taxon>Chelicerata</taxon>
        <taxon>Arachnida</taxon>
        <taxon>Acari</taxon>
        <taxon>Acariformes</taxon>
        <taxon>Sarcoptiformes</taxon>
        <taxon>Astigmata</taxon>
        <taxon>Glycyphagoidea</taxon>
        <taxon>Echimyopodidae</taxon>
        <taxon>Blomia</taxon>
    </lineage>
</organism>
<evidence type="ECO:0000256" key="5">
    <source>
        <dbReference type="SAM" id="Phobius"/>
    </source>
</evidence>
<dbReference type="Pfam" id="PF00151">
    <property type="entry name" value="Lipase"/>
    <property type="match status" value="2"/>
</dbReference>
<dbReference type="GO" id="GO:0016042">
    <property type="term" value="P:lipid catabolic process"/>
    <property type="evidence" value="ECO:0007669"/>
    <property type="project" value="TreeGrafter"/>
</dbReference>
<keyword evidence="5" id="KW-0812">Transmembrane</keyword>
<comment type="similarity">
    <text evidence="2 4">Belongs to the AB hydrolase superfamily. Lipase family.</text>
</comment>
<dbReference type="GO" id="GO:0016298">
    <property type="term" value="F:lipase activity"/>
    <property type="evidence" value="ECO:0007669"/>
    <property type="project" value="InterPro"/>
</dbReference>
<dbReference type="EMBL" id="JAPWDV010000002">
    <property type="protein sequence ID" value="KAJ6219136.1"/>
    <property type="molecule type" value="Genomic_DNA"/>
</dbReference>
<dbReference type="PANTHER" id="PTHR11610">
    <property type="entry name" value="LIPASE"/>
    <property type="match status" value="1"/>
</dbReference>
<evidence type="ECO:0000256" key="3">
    <source>
        <dbReference type="ARBA" id="ARBA00022525"/>
    </source>
</evidence>
<dbReference type="OMA" id="FECENES"/>
<evidence type="ECO:0000259" key="6">
    <source>
        <dbReference type="Pfam" id="PF00151"/>
    </source>
</evidence>
<dbReference type="Gene3D" id="3.40.50.1820">
    <property type="entry name" value="alpha/beta hydrolase"/>
    <property type="match status" value="1"/>
</dbReference>
<dbReference type="GO" id="GO:0005615">
    <property type="term" value="C:extracellular space"/>
    <property type="evidence" value="ECO:0007669"/>
    <property type="project" value="TreeGrafter"/>
</dbReference>
<evidence type="ECO:0000256" key="1">
    <source>
        <dbReference type="ARBA" id="ARBA00004613"/>
    </source>
</evidence>
<dbReference type="InterPro" id="IPR029058">
    <property type="entry name" value="AB_hydrolase_fold"/>
</dbReference>
<reference evidence="7" key="1">
    <citation type="submission" date="2022-12" db="EMBL/GenBank/DDBJ databases">
        <title>Genome assemblies of Blomia tropicalis.</title>
        <authorList>
            <person name="Cui Y."/>
        </authorList>
    </citation>
    <scope>NUCLEOTIDE SEQUENCE</scope>
    <source>
        <tissue evidence="7">Adult mites</tissue>
    </source>
</reference>
<comment type="caution">
    <text evidence="7">The sequence shown here is derived from an EMBL/GenBank/DDBJ whole genome shotgun (WGS) entry which is preliminary data.</text>
</comment>
<evidence type="ECO:0000256" key="2">
    <source>
        <dbReference type="ARBA" id="ARBA00010701"/>
    </source>
</evidence>
<dbReference type="Proteomes" id="UP001142055">
    <property type="component" value="Chromosome 2"/>
</dbReference>
<dbReference type="SUPFAM" id="SSF53474">
    <property type="entry name" value="alpha/beta-Hydrolases"/>
    <property type="match status" value="1"/>
</dbReference>
<feature type="domain" description="Lipase" evidence="6">
    <location>
        <begin position="50"/>
        <end position="249"/>
    </location>
</feature>
<dbReference type="InterPro" id="IPR013818">
    <property type="entry name" value="Lipase"/>
</dbReference>
<keyword evidence="5" id="KW-0472">Membrane</keyword>